<reference evidence="2 3" key="1">
    <citation type="submission" date="2016-11" db="EMBL/GenBank/DDBJ databases">
        <title>The macronuclear genome of Stentor coeruleus: a giant cell with tiny introns.</title>
        <authorList>
            <person name="Slabodnick M."/>
            <person name="Ruby J.G."/>
            <person name="Reiff S.B."/>
            <person name="Swart E.C."/>
            <person name="Gosai S."/>
            <person name="Prabakaran S."/>
            <person name="Witkowska E."/>
            <person name="Larue G.E."/>
            <person name="Fisher S."/>
            <person name="Freeman R.M."/>
            <person name="Gunawardena J."/>
            <person name="Chu W."/>
            <person name="Stover N.A."/>
            <person name="Gregory B.D."/>
            <person name="Nowacki M."/>
            <person name="Derisi J."/>
            <person name="Roy S.W."/>
            <person name="Marshall W.F."/>
            <person name="Sood P."/>
        </authorList>
    </citation>
    <scope>NUCLEOTIDE SEQUENCE [LARGE SCALE GENOMIC DNA]</scope>
    <source>
        <strain evidence="2">WM001</strain>
    </source>
</reference>
<feature type="compositionally biased region" description="Acidic residues" evidence="1">
    <location>
        <begin position="83"/>
        <end position="93"/>
    </location>
</feature>
<evidence type="ECO:0000313" key="2">
    <source>
        <dbReference type="EMBL" id="OMJ69275.1"/>
    </source>
</evidence>
<keyword evidence="3" id="KW-1185">Reference proteome</keyword>
<protein>
    <submittedName>
        <fullName evidence="2">Uncharacterized protein</fullName>
    </submittedName>
</protein>
<dbReference type="Proteomes" id="UP000187209">
    <property type="component" value="Unassembled WGS sequence"/>
</dbReference>
<comment type="caution">
    <text evidence="2">The sequence shown here is derived from an EMBL/GenBank/DDBJ whole genome shotgun (WGS) entry which is preliminary data.</text>
</comment>
<proteinExistence type="predicted"/>
<evidence type="ECO:0000256" key="1">
    <source>
        <dbReference type="SAM" id="MobiDB-lite"/>
    </source>
</evidence>
<feature type="region of interest" description="Disordered" evidence="1">
    <location>
        <begin position="83"/>
        <end position="103"/>
    </location>
</feature>
<organism evidence="2 3">
    <name type="scientific">Stentor coeruleus</name>
    <dbReference type="NCBI Taxonomy" id="5963"/>
    <lineage>
        <taxon>Eukaryota</taxon>
        <taxon>Sar</taxon>
        <taxon>Alveolata</taxon>
        <taxon>Ciliophora</taxon>
        <taxon>Postciliodesmatophora</taxon>
        <taxon>Heterotrichea</taxon>
        <taxon>Heterotrichida</taxon>
        <taxon>Stentoridae</taxon>
        <taxon>Stentor</taxon>
    </lineage>
</organism>
<dbReference type="EMBL" id="MPUH01001218">
    <property type="protein sequence ID" value="OMJ69275.1"/>
    <property type="molecule type" value="Genomic_DNA"/>
</dbReference>
<sequence>MSKCKQFNCKDLAIAECTCLVSFQLCEKHLSSHCSEVGCTASYIGSDNEIRVKKLDHRDNHRQNAIMNLRNKNFAMVLGEFKDDDTSESQAEDQESRNSIASKNSEQQLNDFQFLEPIKKPQIREPSFGLGGGEFTSVEASAEKKSSYNSERSSNCTEFHVALKKNTKDEIGNFDKTRSNEKNTQTDKKIGSLEELFGIISDKEFVDSLKIIGKFANFIERNYNS</sequence>
<evidence type="ECO:0000313" key="3">
    <source>
        <dbReference type="Proteomes" id="UP000187209"/>
    </source>
</evidence>
<dbReference type="AlphaFoldDB" id="A0A1R2AXU3"/>
<accession>A0A1R2AXU3</accession>
<name>A0A1R2AXU3_9CILI</name>
<gene>
    <name evidence="2" type="ORF">SteCoe_33047</name>
</gene>